<name>A0A8H7T0E5_9HELO</name>
<reference evidence="7" key="1">
    <citation type="submission" date="2021-02" db="EMBL/GenBank/DDBJ databases">
        <title>Genome sequence Cadophora malorum strain M34.</title>
        <authorList>
            <person name="Stefanovic E."/>
            <person name="Vu D."/>
            <person name="Scully C."/>
            <person name="Dijksterhuis J."/>
            <person name="Roader J."/>
            <person name="Houbraken J."/>
        </authorList>
    </citation>
    <scope>NUCLEOTIDE SEQUENCE</scope>
    <source>
        <strain evidence="7">M34</strain>
    </source>
</reference>
<feature type="chain" id="PRO_5034032589" evidence="4">
    <location>
        <begin position="18"/>
        <end position="288"/>
    </location>
</feature>
<evidence type="ECO:0000256" key="2">
    <source>
        <dbReference type="ARBA" id="ARBA00023027"/>
    </source>
</evidence>
<evidence type="ECO:0000256" key="4">
    <source>
        <dbReference type="SAM" id="SignalP"/>
    </source>
</evidence>
<keyword evidence="4" id="KW-0732">Signal</keyword>
<dbReference type="GO" id="GO:0051287">
    <property type="term" value="F:NAD binding"/>
    <property type="evidence" value="ECO:0007669"/>
    <property type="project" value="InterPro"/>
</dbReference>
<dbReference type="InterPro" id="IPR036291">
    <property type="entry name" value="NAD(P)-bd_dom_sf"/>
</dbReference>
<dbReference type="Pfam" id="PF03446">
    <property type="entry name" value="NAD_binding_2"/>
    <property type="match status" value="1"/>
</dbReference>
<evidence type="ECO:0000259" key="6">
    <source>
        <dbReference type="Pfam" id="PF14833"/>
    </source>
</evidence>
<dbReference type="Proteomes" id="UP000664132">
    <property type="component" value="Unassembled WGS sequence"/>
</dbReference>
<dbReference type="PANTHER" id="PTHR43060:SF15">
    <property type="entry name" value="3-HYDROXYISOBUTYRATE DEHYDROGENASE-LIKE 1, MITOCHONDRIAL-RELATED"/>
    <property type="match status" value="1"/>
</dbReference>
<dbReference type="SUPFAM" id="SSF51735">
    <property type="entry name" value="NAD(P)-binding Rossmann-fold domains"/>
    <property type="match status" value="1"/>
</dbReference>
<keyword evidence="2" id="KW-0520">NAD</keyword>
<evidence type="ECO:0000313" key="7">
    <source>
        <dbReference type="EMBL" id="KAG4410731.1"/>
    </source>
</evidence>
<dbReference type="InterPro" id="IPR006115">
    <property type="entry name" value="6PGDH_NADP-bd"/>
</dbReference>
<evidence type="ECO:0000256" key="1">
    <source>
        <dbReference type="ARBA" id="ARBA00023002"/>
    </source>
</evidence>
<accession>A0A8H7T0E5</accession>
<feature type="domain" description="3-hydroxyisobutyrate dehydrogenase-like NAD-binding" evidence="6">
    <location>
        <begin position="164"/>
        <end position="284"/>
    </location>
</feature>
<keyword evidence="1" id="KW-0560">Oxidoreductase</keyword>
<dbReference type="PIRSF" id="PIRSF000103">
    <property type="entry name" value="HIBADH"/>
    <property type="match status" value="1"/>
</dbReference>
<keyword evidence="8" id="KW-1185">Reference proteome</keyword>
<comment type="caution">
    <text evidence="7">The sequence shown here is derived from an EMBL/GenBank/DDBJ whole genome shotgun (WGS) entry which is preliminary data.</text>
</comment>
<dbReference type="GO" id="GO:0016491">
    <property type="term" value="F:oxidoreductase activity"/>
    <property type="evidence" value="ECO:0007669"/>
    <property type="project" value="UniProtKB-KW"/>
</dbReference>
<dbReference type="InterPro" id="IPR008927">
    <property type="entry name" value="6-PGluconate_DH-like_C_sf"/>
</dbReference>
<dbReference type="SUPFAM" id="SSF48179">
    <property type="entry name" value="6-phosphogluconate dehydrogenase C-terminal domain-like"/>
    <property type="match status" value="1"/>
</dbReference>
<organism evidence="7 8">
    <name type="scientific">Cadophora malorum</name>
    <dbReference type="NCBI Taxonomy" id="108018"/>
    <lineage>
        <taxon>Eukaryota</taxon>
        <taxon>Fungi</taxon>
        <taxon>Dikarya</taxon>
        <taxon>Ascomycota</taxon>
        <taxon>Pezizomycotina</taxon>
        <taxon>Leotiomycetes</taxon>
        <taxon>Helotiales</taxon>
        <taxon>Ploettnerulaceae</taxon>
        <taxon>Cadophora</taxon>
    </lineage>
</organism>
<evidence type="ECO:0000313" key="8">
    <source>
        <dbReference type="Proteomes" id="UP000664132"/>
    </source>
</evidence>
<feature type="active site" evidence="3">
    <location>
        <position position="170"/>
    </location>
</feature>
<dbReference type="InterPro" id="IPR029154">
    <property type="entry name" value="HIBADH-like_NADP-bd"/>
</dbReference>
<dbReference type="AlphaFoldDB" id="A0A8H7T0E5"/>
<feature type="domain" description="6-phosphogluconate dehydrogenase NADP-binding" evidence="5">
    <location>
        <begin position="4"/>
        <end position="158"/>
    </location>
</feature>
<dbReference type="OrthoDB" id="48988at2759"/>
<dbReference type="InterPro" id="IPR013328">
    <property type="entry name" value="6PGD_dom2"/>
</dbReference>
<dbReference type="Gene3D" id="3.40.50.720">
    <property type="entry name" value="NAD(P)-binding Rossmann-like Domain"/>
    <property type="match status" value="1"/>
</dbReference>
<feature type="signal peptide" evidence="4">
    <location>
        <begin position="1"/>
        <end position="17"/>
    </location>
</feature>
<gene>
    <name evidence="7" type="ORF">IFR04_016130</name>
</gene>
<sequence>MSSVAVIGLGAMGGTLAARLVECGMKVHGYDISRPAIERLQAKGGKASANLEQAISGADVVICNLPNDEILLSVVSQGGMINMLKSHQSFVEMSTILPATMIAVSKALQGKVREVVDAPVSGGPPEAKIGKLSLLVGAERDLESRTYDVLSKLGTVLIVGKEAGSGKAMKLVNNMISMSNTAIAMEAMQLGRSLDLDYETMYNVLSKSGAASTMLNKRGQYVLDDDFTARFEVSLAEKDTRLALQLAQKLHFPTPLLANVHQRYETAMASGLAKQDICALIKLYRPRN</sequence>
<dbReference type="Gene3D" id="1.10.1040.10">
    <property type="entry name" value="N-(1-d-carboxylethyl)-l-norvaline Dehydrogenase, domain 2"/>
    <property type="match status" value="1"/>
</dbReference>
<dbReference type="EMBL" id="JAFJYH010000603">
    <property type="protein sequence ID" value="KAG4410731.1"/>
    <property type="molecule type" value="Genomic_DNA"/>
</dbReference>
<evidence type="ECO:0000256" key="3">
    <source>
        <dbReference type="PIRSR" id="PIRSR000103-1"/>
    </source>
</evidence>
<dbReference type="PANTHER" id="PTHR43060">
    <property type="entry name" value="3-HYDROXYISOBUTYRATE DEHYDROGENASE-LIKE 1, MITOCHONDRIAL-RELATED"/>
    <property type="match status" value="1"/>
</dbReference>
<protein>
    <submittedName>
        <fullName evidence="7">Uncharacterized protein</fullName>
    </submittedName>
</protein>
<dbReference type="GO" id="GO:0050661">
    <property type="term" value="F:NADP binding"/>
    <property type="evidence" value="ECO:0007669"/>
    <property type="project" value="InterPro"/>
</dbReference>
<dbReference type="InterPro" id="IPR015815">
    <property type="entry name" value="HIBADH-related"/>
</dbReference>
<evidence type="ECO:0000259" key="5">
    <source>
        <dbReference type="Pfam" id="PF03446"/>
    </source>
</evidence>
<proteinExistence type="predicted"/>
<dbReference type="Pfam" id="PF14833">
    <property type="entry name" value="NAD_binding_11"/>
    <property type="match status" value="1"/>
</dbReference>